<reference evidence="1" key="1">
    <citation type="submission" date="2022-06" db="EMBL/GenBank/DDBJ databases">
        <authorList>
            <consortium name="SYNGENTA / RWTH Aachen University"/>
        </authorList>
    </citation>
    <scope>NUCLEOTIDE SEQUENCE</scope>
</reference>
<proteinExistence type="predicted"/>
<gene>
    <name evidence="1" type="ORF">PPACK8108_LOCUS17117</name>
</gene>
<dbReference type="Proteomes" id="UP001153365">
    <property type="component" value="Unassembled WGS sequence"/>
</dbReference>
<organism evidence="1 2">
    <name type="scientific">Phakopsora pachyrhizi</name>
    <name type="common">Asian soybean rust disease fungus</name>
    <dbReference type="NCBI Taxonomy" id="170000"/>
    <lineage>
        <taxon>Eukaryota</taxon>
        <taxon>Fungi</taxon>
        <taxon>Dikarya</taxon>
        <taxon>Basidiomycota</taxon>
        <taxon>Pucciniomycotina</taxon>
        <taxon>Pucciniomycetes</taxon>
        <taxon>Pucciniales</taxon>
        <taxon>Phakopsoraceae</taxon>
        <taxon>Phakopsora</taxon>
    </lineage>
</organism>
<dbReference type="EMBL" id="CALTRL010004753">
    <property type="protein sequence ID" value="CAH7683531.1"/>
    <property type="molecule type" value="Genomic_DNA"/>
</dbReference>
<comment type="caution">
    <text evidence="1">The sequence shown here is derived from an EMBL/GenBank/DDBJ whole genome shotgun (WGS) entry which is preliminary data.</text>
</comment>
<sequence>MPHYRRASPQKKSHGTLLCDKVPRHNHQRTIIKEPKGTAQKSLEYFQRMKLGTFESYNNKSQDGTKRSTSSTLLKLKPLDQALPSVVLGDLLSPTQE</sequence>
<name>A0AAV0BB47_PHAPC</name>
<protein>
    <submittedName>
        <fullName evidence="1">Uncharacterized protein</fullName>
    </submittedName>
</protein>
<evidence type="ECO:0000313" key="2">
    <source>
        <dbReference type="Proteomes" id="UP001153365"/>
    </source>
</evidence>
<dbReference type="AlphaFoldDB" id="A0AAV0BB47"/>
<accession>A0AAV0BB47</accession>
<keyword evidence="2" id="KW-1185">Reference proteome</keyword>
<evidence type="ECO:0000313" key="1">
    <source>
        <dbReference type="EMBL" id="CAH7683531.1"/>
    </source>
</evidence>